<evidence type="ECO:0000256" key="9">
    <source>
        <dbReference type="HAMAP-Rule" id="MF_00920"/>
    </source>
</evidence>
<proteinExistence type="inferred from homology"/>
<comment type="function">
    <text evidence="9">Involved in targeting and insertion of nascent membrane proteins into the cytoplasmic membrane. Acts as a receptor for the complex formed by the signal recognition particle (SRP) and the ribosome-nascent chain (RNC).</text>
</comment>
<evidence type="ECO:0000256" key="10">
    <source>
        <dbReference type="SAM" id="MobiDB-lite"/>
    </source>
</evidence>
<organism evidence="13 14">
    <name type="scientific">Amycolatopsis jiangsuensis</name>
    <dbReference type="NCBI Taxonomy" id="1181879"/>
    <lineage>
        <taxon>Bacteria</taxon>
        <taxon>Bacillati</taxon>
        <taxon>Actinomycetota</taxon>
        <taxon>Actinomycetes</taxon>
        <taxon>Pseudonocardiales</taxon>
        <taxon>Pseudonocardiaceae</taxon>
        <taxon>Amycolatopsis</taxon>
    </lineage>
</organism>
<dbReference type="SMART" id="SM00382">
    <property type="entry name" value="AAA"/>
    <property type="match status" value="1"/>
</dbReference>
<comment type="subcellular location">
    <subcellularLocation>
        <location evidence="9">Cell membrane</location>
        <topology evidence="9">Peripheral membrane protein</topology>
        <orientation evidence="9">Cytoplasmic side</orientation>
    </subcellularLocation>
    <subcellularLocation>
        <location evidence="9">Cytoplasm</location>
    </subcellularLocation>
</comment>
<evidence type="ECO:0000256" key="3">
    <source>
        <dbReference type="ARBA" id="ARBA00022741"/>
    </source>
</evidence>
<dbReference type="GO" id="GO:0005047">
    <property type="term" value="F:signal recognition particle binding"/>
    <property type="evidence" value="ECO:0007669"/>
    <property type="project" value="TreeGrafter"/>
</dbReference>
<dbReference type="SMART" id="SM00962">
    <property type="entry name" value="SRP54"/>
    <property type="match status" value="1"/>
</dbReference>
<feature type="binding site" evidence="9">
    <location>
        <begin position="364"/>
        <end position="368"/>
    </location>
    <ligand>
        <name>GTP</name>
        <dbReference type="ChEBI" id="CHEBI:37565"/>
    </ligand>
</feature>
<dbReference type="RefSeq" id="WP_184780391.1">
    <property type="nucleotide sequence ID" value="NZ_JACHMG010000001.1"/>
</dbReference>
<dbReference type="PANTHER" id="PTHR43134">
    <property type="entry name" value="SIGNAL RECOGNITION PARTICLE RECEPTOR SUBUNIT ALPHA"/>
    <property type="match status" value="1"/>
</dbReference>
<dbReference type="InterPro" id="IPR013822">
    <property type="entry name" value="Signal_recog_particl_SRP54_hlx"/>
</dbReference>
<dbReference type="InterPro" id="IPR004390">
    <property type="entry name" value="SR_rcpt_FtsY"/>
</dbReference>
<dbReference type="GO" id="GO:0005737">
    <property type="term" value="C:cytoplasm"/>
    <property type="evidence" value="ECO:0007669"/>
    <property type="project" value="UniProtKB-SubCell"/>
</dbReference>
<keyword evidence="4 9" id="KW-0378">Hydrolase</keyword>
<evidence type="ECO:0000313" key="13">
    <source>
        <dbReference type="EMBL" id="MBB4685344.1"/>
    </source>
</evidence>
<keyword evidence="11" id="KW-0812">Transmembrane</keyword>
<dbReference type="GO" id="GO:0005525">
    <property type="term" value="F:GTP binding"/>
    <property type="evidence" value="ECO:0007669"/>
    <property type="project" value="UniProtKB-UniRule"/>
</dbReference>
<dbReference type="Proteomes" id="UP000581769">
    <property type="component" value="Unassembled WGS sequence"/>
</dbReference>
<evidence type="ECO:0000256" key="7">
    <source>
        <dbReference type="ARBA" id="ARBA00023170"/>
    </source>
</evidence>
<dbReference type="NCBIfam" id="TIGR00064">
    <property type="entry name" value="ftsY"/>
    <property type="match status" value="1"/>
</dbReference>
<dbReference type="InterPro" id="IPR003593">
    <property type="entry name" value="AAA+_ATPase"/>
</dbReference>
<dbReference type="SUPFAM" id="SSF47364">
    <property type="entry name" value="Domain of the SRP/SRP receptor G-proteins"/>
    <property type="match status" value="1"/>
</dbReference>
<name>A0A840IWR2_9PSEU</name>
<dbReference type="FunFam" id="1.20.120.140:FF:000002">
    <property type="entry name" value="Signal recognition particle receptor FtsY"/>
    <property type="match status" value="1"/>
</dbReference>
<keyword evidence="1 9" id="KW-1003">Cell membrane</keyword>
<dbReference type="InterPro" id="IPR027417">
    <property type="entry name" value="P-loop_NTPase"/>
</dbReference>
<dbReference type="PANTHER" id="PTHR43134:SF1">
    <property type="entry name" value="SIGNAL RECOGNITION PARTICLE RECEPTOR SUBUNIT ALPHA"/>
    <property type="match status" value="1"/>
</dbReference>
<accession>A0A840IWR2</accession>
<feature type="transmembrane region" description="Helical" evidence="11">
    <location>
        <begin position="6"/>
        <end position="27"/>
    </location>
</feature>
<dbReference type="SMART" id="SM00963">
    <property type="entry name" value="SRP54_N"/>
    <property type="match status" value="1"/>
</dbReference>
<evidence type="ECO:0000256" key="8">
    <source>
        <dbReference type="ARBA" id="ARBA00048027"/>
    </source>
</evidence>
<sequence length="474" mass="49321">MSSTWFWIVIAAVVVLVAVLVSGLLIARRRRISMAERAEVEQKPKGGGYAASGGITFAPGGEAAPGTEPAAEPAAEPEAEPEARPAPHPVEDRPEVDGQPAVGDDAAVPRDSGQRSVRDVTLPEPPEEAPQAVVPGTVEPIEPVEEDAPVAPAETLEPAELDEIEPAAGRLERLRGRLSKSRSMFGQSLLGLLGGGDLDEDSWQDVEDTLLVADLGAATTTQIVERLRDELGRRAVRTSAEAREVLHEVLTAALSTGAERSVRALPHEVDGKKQPAVVLVAGVNGTGKTTTTGKLARVLVAQGGTVVLGAADTFRAAAADQLQTWAERVGASVVRGKEGADPAAVAFDAVKQGITEGVDAVLVDTAGRLHTKTGLMDELGKVKRVVEKQARVDEVLLVLDATTGQNGLAQARVFAEVIDVTGIVLTKLDGTAKGGIVFQVQRELGVPVKLVGLGEGPDDLAPFEPGAFVDALLG</sequence>
<comment type="caution">
    <text evidence="13">The sequence shown here is derived from an EMBL/GenBank/DDBJ whole genome shotgun (WGS) entry which is preliminary data.</text>
</comment>
<feature type="compositionally biased region" description="Basic and acidic residues" evidence="10">
    <location>
        <begin position="81"/>
        <end position="96"/>
    </location>
</feature>
<dbReference type="Pfam" id="PF02881">
    <property type="entry name" value="SRP54_N"/>
    <property type="match status" value="1"/>
</dbReference>
<dbReference type="InterPro" id="IPR036225">
    <property type="entry name" value="SRP/SRP_N"/>
</dbReference>
<keyword evidence="5 9" id="KW-0342">GTP-binding</keyword>
<dbReference type="GO" id="GO:0005886">
    <property type="term" value="C:plasma membrane"/>
    <property type="evidence" value="ECO:0007669"/>
    <property type="project" value="UniProtKB-SubCell"/>
</dbReference>
<feature type="region of interest" description="Disordered" evidence="10">
    <location>
        <begin position="36"/>
        <end position="138"/>
    </location>
</feature>
<keyword evidence="2 9" id="KW-0963">Cytoplasm</keyword>
<evidence type="ECO:0000256" key="11">
    <source>
        <dbReference type="SAM" id="Phobius"/>
    </source>
</evidence>
<dbReference type="FunFam" id="3.40.50.300:FF:000053">
    <property type="entry name" value="Signal recognition particle receptor FtsY"/>
    <property type="match status" value="1"/>
</dbReference>
<feature type="binding site" evidence="9">
    <location>
        <begin position="282"/>
        <end position="289"/>
    </location>
    <ligand>
        <name>GTP</name>
        <dbReference type="ChEBI" id="CHEBI:37565"/>
    </ligand>
</feature>
<evidence type="ECO:0000256" key="5">
    <source>
        <dbReference type="ARBA" id="ARBA00023134"/>
    </source>
</evidence>
<comment type="similarity">
    <text evidence="9">Belongs to the GTP-binding SRP family. FtsY subfamily.</text>
</comment>
<keyword evidence="3 9" id="KW-0547">Nucleotide-binding</keyword>
<evidence type="ECO:0000256" key="1">
    <source>
        <dbReference type="ARBA" id="ARBA00022475"/>
    </source>
</evidence>
<dbReference type="HAMAP" id="MF_00920">
    <property type="entry name" value="FtsY"/>
    <property type="match status" value="1"/>
</dbReference>
<evidence type="ECO:0000256" key="4">
    <source>
        <dbReference type="ARBA" id="ARBA00022801"/>
    </source>
</evidence>
<keyword evidence="7 9" id="KW-0675">Receptor</keyword>
<comment type="catalytic activity">
    <reaction evidence="8 9">
        <text>GTP + H2O = GDP + phosphate + H(+)</text>
        <dbReference type="Rhea" id="RHEA:19669"/>
        <dbReference type="ChEBI" id="CHEBI:15377"/>
        <dbReference type="ChEBI" id="CHEBI:15378"/>
        <dbReference type="ChEBI" id="CHEBI:37565"/>
        <dbReference type="ChEBI" id="CHEBI:43474"/>
        <dbReference type="ChEBI" id="CHEBI:58189"/>
        <dbReference type="EC" id="3.6.5.4"/>
    </reaction>
</comment>
<dbReference type="Gene3D" id="3.40.50.300">
    <property type="entry name" value="P-loop containing nucleotide triphosphate hydrolases"/>
    <property type="match status" value="1"/>
</dbReference>
<feature type="compositionally biased region" description="Low complexity" evidence="10">
    <location>
        <begin position="58"/>
        <end position="74"/>
    </location>
</feature>
<dbReference type="GO" id="GO:0006614">
    <property type="term" value="P:SRP-dependent cotranslational protein targeting to membrane"/>
    <property type="evidence" value="ECO:0007669"/>
    <property type="project" value="InterPro"/>
</dbReference>
<gene>
    <name evidence="9" type="primary">ftsY</name>
    <name evidence="13" type="ORF">BJY18_002829</name>
</gene>
<feature type="binding site" evidence="9">
    <location>
        <begin position="426"/>
        <end position="429"/>
    </location>
    <ligand>
        <name>GTP</name>
        <dbReference type="ChEBI" id="CHEBI:37565"/>
    </ligand>
</feature>
<evidence type="ECO:0000256" key="2">
    <source>
        <dbReference type="ARBA" id="ARBA00022490"/>
    </source>
</evidence>
<dbReference type="Gene3D" id="1.20.120.140">
    <property type="entry name" value="Signal recognition particle SRP54, nucleotide-binding domain"/>
    <property type="match status" value="1"/>
</dbReference>
<dbReference type="PROSITE" id="PS00300">
    <property type="entry name" value="SRP54"/>
    <property type="match status" value="1"/>
</dbReference>
<reference evidence="13 14" key="1">
    <citation type="submission" date="2020-08" db="EMBL/GenBank/DDBJ databases">
        <title>Sequencing the genomes of 1000 actinobacteria strains.</title>
        <authorList>
            <person name="Klenk H.-P."/>
        </authorList>
    </citation>
    <scope>NUCLEOTIDE SEQUENCE [LARGE SCALE GENOMIC DNA]</scope>
    <source>
        <strain evidence="13 14">DSM 45859</strain>
    </source>
</reference>
<dbReference type="InterPro" id="IPR042101">
    <property type="entry name" value="SRP54_N_sf"/>
</dbReference>
<keyword evidence="11" id="KW-1133">Transmembrane helix</keyword>
<dbReference type="AlphaFoldDB" id="A0A840IWR2"/>
<evidence type="ECO:0000259" key="12">
    <source>
        <dbReference type="PROSITE" id="PS00300"/>
    </source>
</evidence>
<dbReference type="InterPro" id="IPR000897">
    <property type="entry name" value="SRP54_GTPase_dom"/>
</dbReference>
<dbReference type="Pfam" id="PF00448">
    <property type="entry name" value="SRP54"/>
    <property type="match status" value="1"/>
</dbReference>
<comment type="subunit">
    <text evidence="9">Part of the signal recognition particle protein translocation system, which is composed of SRP and FtsY.</text>
</comment>
<dbReference type="EC" id="3.6.5.4" evidence="9"/>
<evidence type="ECO:0000256" key="6">
    <source>
        <dbReference type="ARBA" id="ARBA00023136"/>
    </source>
</evidence>
<evidence type="ECO:0000313" key="14">
    <source>
        <dbReference type="Proteomes" id="UP000581769"/>
    </source>
</evidence>
<dbReference type="EMBL" id="JACHMG010000001">
    <property type="protein sequence ID" value="MBB4685344.1"/>
    <property type="molecule type" value="Genomic_DNA"/>
</dbReference>
<dbReference type="SUPFAM" id="SSF52540">
    <property type="entry name" value="P-loop containing nucleoside triphosphate hydrolases"/>
    <property type="match status" value="1"/>
</dbReference>
<feature type="domain" description="SRP54-type proteins GTP-binding" evidence="12">
    <location>
        <begin position="447"/>
        <end position="460"/>
    </location>
</feature>
<keyword evidence="14" id="KW-1185">Reference proteome</keyword>
<protein>
    <recommendedName>
        <fullName evidence="9">Signal recognition particle receptor FtsY</fullName>
        <shortName evidence="9">SRP receptor</shortName>
        <ecNumber evidence="9">3.6.5.4</ecNumber>
    </recommendedName>
</protein>
<keyword evidence="6 9" id="KW-0472">Membrane</keyword>
<dbReference type="GO" id="GO:0003924">
    <property type="term" value="F:GTPase activity"/>
    <property type="evidence" value="ECO:0007669"/>
    <property type="project" value="UniProtKB-UniRule"/>
</dbReference>